<dbReference type="AlphaFoldDB" id="A0A561SAC6"/>
<accession>A0A561SAC6</accession>
<dbReference type="RefSeq" id="WP_145911586.1">
    <property type="nucleotide sequence ID" value="NZ_BAAAMZ010000022.1"/>
</dbReference>
<dbReference type="OrthoDB" id="5196029at2"/>
<dbReference type="InterPro" id="IPR027417">
    <property type="entry name" value="P-loop_NTPase"/>
</dbReference>
<organism evidence="1 2">
    <name type="scientific">Kitasatospora viridis</name>
    <dbReference type="NCBI Taxonomy" id="281105"/>
    <lineage>
        <taxon>Bacteria</taxon>
        <taxon>Bacillati</taxon>
        <taxon>Actinomycetota</taxon>
        <taxon>Actinomycetes</taxon>
        <taxon>Kitasatosporales</taxon>
        <taxon>Streptomycetaceae</taxon>
        <taxon>Kitasatospora</taxon>
    </lineage>
</organism>
<dbReference type="Proteomes" id="UP000317940">
    <property type="component" value="Unassembled WGS sequence"/>
</dbReference>
<protein>
    <submittedName>
        <fullName evidence="1">DNA replication protein DnaC</fullName>
    </submittedName>
</protein>
<name>A0A561SAC6_9ACTN</name>
<comment type="caution">
    <text evidence="1">The sequence shown here is derived from an EMBL/GenBank/DDBJ whole genome shotgun (WGS) entry which is preliminary data.</text>
</comment>
<dbReference type="Gene3D" id="3.40.50.300">
    <property type="entry name" value="P-loop containing nucleotide triphosphate hydrolases"/>
    <property type="match status" value="1"/>
</dbReference>
<dbReference type="SUPFAM" id="SSF52540">
    <property type="entry name" value="P-loop containing nucleoside triphosphate hydrolases"/>
    <property type="match status" value="1"/>
</dbReference>
<evidence type="ECO:0000313" key="2">
    <source>
        <dbReference type="Proteomes" id="UP000317940"/>
    </source>
</evidence>
<sequence>MTNPLTPAPAPRACKPLSNHDFARLRAARPRLWLDPTTSCVTCLKQNGNTYRWWDYQTAPPEVATWNCSCTDQWLMHLWMLNAGIGLAYQRLDWEDATAVPEHVRDQIMQYAVNGARNIAQGRNLILWSPDAGTGKTLLLTLLAKALMAQARDVFTAQFNSIIDLFTGGWRDETERAEWNRRVHASEVLAIDDLGKEHKGRLEMVESMVDQVIRSRAANSQPVILTTNLTPHQIQDGYGGYVMSLLSEQSDFIEVSGADFRPRRREISRQEADLGLTRPITVV</sequence>
<evidence type="ECO:0000313" key="1">
    <source>
        <dbReference type="EMBL" id="TWF71797.1"/>
    </source>
</evidence>
<reference evidence="1 2" key="1">
    <citation type="submission" date="2019-06" db="EMBL/GenBank/DDBJ databases">
        <title>Sequencing the genomes of 1000 actinobacteria strains.</title>
        <authorList>
            <person name="Klenk H.-P."/>
        </authorList>
    </citation>
    <scope>NUCLEOTIDE SEQUENCE [LARGE SCALE GENOMIC DNA]</scope>
    <source>
        <strain evidence="1 2">DSM 44826</strain>
    </source>
</reference>
<keyword evidence="2" id="KW-1185">Reference proteome</keyword>
<gene>
    <name evidence="1" type="ORF">FHX73_18168</name>
</gene>
<dbReference type="EMBL" id="VIWT01000008">
    <property type="protein sequence ID" value="TWF71797.1"/>
    <property type="molecule type" value="Genomic_DNA"/>
</dbReference>
<proteinExistence type="predicted"/>